<dbReference type="RefSeq" id="WP_011825429.1">
    <property type="nucleotide sequence ID" value="NC_008820.1"/>
</dbReference>
<dbReference type="KEGG" id="pmf:P9303_07641"/>
<gene>
    <name evidence="2" type="ordered locus">P9303_07641</name>
</gene>
<organism evidence="2 3">
    <name type="scientific">Prochlorococcus marinus (strain MIT 9303)</name>
    <dbReference type="NCBI Taxonomy" id="59922"/>
    <lineage>
        <taxon>Bacteria</taxon>
        <taxon>Bacillati</taxon>
        <taxon>Cyanobacteriota</taxon>
        <taxon>Cyanophyceae</taxon>
        <taxon>Synechococcales</taxon>
        <taxon>Prochlorococcaceae</taxon>
        <taxon>Prochlorococcus</taxon>
    </lineage>
</organism>
<dbReference type="BioCyc" id="PMAR59922:G1G80-696-MONOMER"/>
<feature type="domain" description="Methyltransferase" evidence="1">
    <location>
        <begin position="51"/>
        <end position="141"/>
    </location>
</feature>
<dbReference type="InterPro" id="IPR029063">
    <property type="entry name" value="SAM-dependent_MTases_sf"/>
</dbReference>
<name>A2C7Q5_PROM3</name>
<dbReference type="CDD" id="cd02440">
    <property type="entry name" value="AdoMet_MTases"/>
    <property type="match status" value="1"/>
</dbReference>
<sequence length="209" mass="22917">MTSPLRTFAYEHRWFYDLVTTISALSVGGVNRLRSLGLTALQDKLSKGAPVLDLCCGSGETAAPWIEAGFAVTGLDLSPKALALAAQRTPQLQCIEGMAEKPPLNTNQFEAIQISLALHEFSSEERRQVLKACMRLLQPGGWLVLIDLHPAGPCLKLPQQLFCALFETETAITMLQADLPKQLREMGYSTIDQELLAGRALQRITARLP</sequence>
<dbReference type="GO" id="GO:0032259">
    <property type="term" value="P:methylation"/>
    <property type="evidence" value="ECO:0007669"/>
    <property type="project" value="UniProtKB-KW"/>
</dbReference>
<reference evidence="2 3" key="1">
    <citation type="journal article" date="2007" name="PLoS Genet.">
        <title>Patterns and implications of gene gain and loss in the evolution of Prochlorococcus.</title>
        <authorList>
            <person name="Kettler G.C."/>
            <person name="Martiny A.C."/>
            <person name="Huang K."/>
            <person name="Zucker J."/>
            <person name="Coleman M.L."/>
            <person name="Rodrigue S."/>
            <person name="Chen F."/>
            <person name="Lapidus A."/>
            <person name="Ferriera S."/>
            <person name="Johnson J."/>
            <person name="Steglich C."/>
            <person name="Church G.M."/>
            <person name="Richardson P."/>
            <person name="Chisholm S.W."/>
        </authorList>
    </citation>
    <scope>NUCLEOTIDE SEQUENCE [LARGE SCALE GENOMIC DNA]</scope>
    <source>
        <strain evidence="2 3">MIT 9303</strain>
    </source>
</reference>
<dbReference type="AlphaFoldDB" id="A2C7Q5"/>
<dbReference type="STRING" id="59922.P9303_07641"/>
<dbReference type="Proteomes" id="UP000002274">
    <property type="component" value="Chromosome"/>
</dbReference>
<dbReference type="PANTHER" id="PTHR43464:SF72">
    <property type="entry name" value="GLL1483 PROTEIN"/>
    <property type="match status" value="1"/>
</dbReference>
<dbReference type="SUPFAM" id="SSF53335">
    <property type="entry name" value="S-adenosyl-L-methionine-dependent methyltransferases"/>
    <property type="match status" value="1"/>
</dbReference>
<dbReference type="InterPro" id="IPR041698">
    <property type="entry name" value="Methyltransf_25"/>
</dbReference>
<dbReference type="Gene3D" id="3.40.50.150">
    <property type="entry name" value="Vaccinia Virus protein VP39"/>
    <property type="match status" value="1"/>
</dbReference>
<dbReference type="EMBL" id="CP000554">
    <property type="protein sequence ID" value="ABM77515.1"/>
    <property type="molecule type" value="Genomic_DNA"/>
</dbReference>
<protein>
    <submittedName>
        <fullName evidence="2">Possible methyltransferase</fullName>
    </submittedName>
</protein>
<evidence type="ECO:0000313" key="3">
    <source>
        <dbReference type="Proteomes" id="UP000002274"/>
    </source>
</evidence>
<proteinExistence type="predicted"/>
<keyword evidence="2" id="KW-0808">Transferase</keyword>
<accession>A2C7Q5</accession>
<dbReference type="Pfam" id="PF13649">
    <property type="entry name" value="Methyltransf_25"/>
    <property type="match status" value="1"/>
</dbReference>
<keyword evidence="2" id="KW-0489">Methyltransferase</keyword>
<dbReference type="GO" id="GO:0008168">
    <property type="term" value="F:methyltransferase activity"/>
    <property type="evidence" value="ECO:0007669"/>
    <property type="project" value="UniProtKB-KW"/>
</dbReference>
<dbReference type="PANTHER" id="PTHR43464">
    <property type="entry name" value="METHYLTRANSFERASE"/>
    <property type="match status" value="1"/>
</dbReference>
<dbReference type="HOGENOM" id="CLU_037990_11_0_3"/>
<evidence type="ECO:0000313" key="2">
    <source>
        <dbReference type="EMBL" id="ABM77515.1"/>
    </source>
</evidence>
<evidence type="ECO:0000259" key="1">
    <source>
        <dbReference type="Pfam" id="PF13649"/>
    </source>
</evidence>